<keyword evidence="3 5" id="KW-0472">Membrane</keyword>
<dbReference type="InterPro" id="IPR006664">
    <property type="entry name" value="OMP_bac"/>
</dbReference>
<dbReference type="PRINTS" id="PR01023">
    <property type="entry name" value="NAFLGMOTY"/>
</dbReference>
<reference evidence="8 9" key="1">
    <citation type="submission" date="2021-03" db="EMBL/GenBank/DDBJ databases">
        <title>Assistant Professor.</title>
        <authorList>
            <person name="Huq M.A."/>
        </authorList>
    </citation>
    <scope>NUCLEOTIDE SEQUENCE [LARGE SCALE GENOMIC DNA]</scope>
    <source>
        <strain evidence="8 9">MAH-29</strain>
    </source>
</reference>
<evidence type="ECO:0000313" key="8">
    <source>
        <dbReference type="EMBL" id="MBO9198748.1"/>
    </source>
</evidence>
<dbReference type="Proteomes" id="UP000677244">
    <property type="component" value="Unassembled WGS sequence"/>
</dbReference>
<gene>
    <name evidence="8" type="ORF">J7I42_00645</name>
</gene>
<protein>
    <submittedName>
        <fullName evidence="8">OmpA family protein</fullName>
    </submittedName>
</protein>
<dbReference type="EMBL" id="JAGHKO010000001">
    <property type="protein sequence ID" value="MBO9198748.1"/>
    <property type="molecule type" value="Genomic_DNA"/>
</dbReference>
<feature type="domain" description="OmpA-like" evidence="7">
    <location>
        <begin position="647"/>
        <end position="763"/>
    </location>
</feature>
<dbReference type="Pfam" id="PF00691">
    <property type="entry name" value="OmpA"/>
    <property type="match status" value="1"/>
</dbReference>
<dbReference type="InterPro" id="IPR043781">
    <property type="entry name" value="DUF5723"/>
</dbReference>
<dbReference type="InterPro" id="IPR036737">
    <property type="entry name" value="OmpA-like_sf"/>
</dbReference>
<dbReference type="PRINTS" id="PR01021">
    <property type="entry name" value="OMPADOMAIN"/>
</dbReference>
<evidence type="ECO:0000256" key="6">
    <source>
        <dbReference type="SAM" id="MobiDB-lite"/>
    </source>
</evidence>
<accession>A0ABS3YLN7</accession>
<dbReference type="SUPFAM" id="SSF103088">
    <property type="entry name" value="OmpA-like"/>
    <property type="match status" value="1"/>
</dbReference>
<dbReference type="InterPro" id="IPR028974">
    <property type="entry name" value="TSP_type-3_rpt"/>
</dbReference>
<feature type="compositionally biased region" description="Basic and acidic residues" evidence="6">
    <location>
        <begin position="754"/>
        <end position="763"/>
    </location>
</feature>
<dbReference type="PROSITE" id="PS51123">
    <property type="entry name" value="OMPA_2"/>
    <property type="match status" value="1"/>
</dbReference>
<dbReference type="PANTHER" id="PTHR30329">
    <property type="entry name" value="STATOR ELEMENT OF FLAGELLAR MOTOR COMPLEX"/>
    <property type="match status" value="1"/>
</dbReference>
<dbReference type="Gene3D" id="3.30.1330.60">
    <property type="entry name" value="OmpA-like domain"/>
    <property type="match status" value="1"/>
</dbReference>
<dbReference type="InterPro" id="IPR003367">
    <property type="entry name" value="Thrombospondin_3-like_rpt"/>
</dbReference>
<name>A0ABS3YLN7_9BACT</name>
<feature type="region of interest" description="Disordered" evidence="6">
    <location>
        <begin position="734"/>
        <end position="763"/>
    </location>
</feature>
<dbReference type="CDD" id="cd07185">
    <property type="entry name" value="OmpA_C-like"/>
    <property type="match status" value="1"/>
</dbReference>
<sequence>MKKSLALGLISCVPLFGLSQSFIGYQYDNYSGLQGMLQNPANVAASKYKVNINFFAFSTTAGNNAYELKNDKFKKFKFSDLTENQDYFKSGNTDKKNMWFNTDILGPSFMFTSGKKSGVGLYTRARTLINEFNLSDNTFRFFGKGNDAFYDQTFQESNLQFKAHAFAEAGLTYGRIIWSAPHHLLKMGVTGKYVVGLGAGSFYSNKLAVNISKSDIINQLQGDVNVRYSNNLDSLDGNMDDVLKKMTDNHGWGFDVGFSYEWRPESSAWITTDQTPYKLRVNASLNDLGSINYNNSPHGNSYAANVTGKTTDDLDKKDGENLDEYFTRLEKENILKTLAHADKMKVKLPTTFRFDIDYHLYKRLFINAATIVNLINRDKNQTSAQYATTYTVTPRLEKKWFSLYSPLYYNTLNKKATWGAGMRLGFLYLGSGTILSNMLGKQNVSSADVYLGMTLPIYQRVKTHRHRSAPKEETKIEETKEVVRETKETKETKEIKEIKETKEIKVEKIVETRVDTVVKKVEVVKEVTHDKDNDGIVDEKDECPDVAGEVALSGCPDKDKDGVADKNDKCPDVAGTAKYNGCPIPDTDKDGINDEEDKCPAVAGLAKYNGCPVPDTDGDGVNDEEDKCPSTPGKPANGGCPEIKQDVVKKVAIAAKAIYYMSGKDIIQKVSYPKLDIVVKVLKADPALQISIEGHTDNLGKPENNLKLSAKRAQAVKNYFIKKGITESRITAQGFGDSKPIAPNKTPQGRAKNRRVELHLNYQ</sequence>
<evidence type="ECO:0000259" key="7">
    <source>
        <dbReference type="PROSITE" id="PS51123"/>
    </source>
</evidence>
<dbReference type="InterPro" id="IPR006665">
    <property type="entry name" value="OmpA-like"/>
</dbReference>
<evidence type="ECO:0000256" key="3">
    <source>
        <dbReference type="ARBA" id="ARBA00023136"/>
    </source>
</evidence>
<keyword evidence="2" id="KW-0732">Signal</keyword>
<dbReference type="SUPFAM" id="SSF103647">
    <property type="entry name" value="TSP type-3 repeat"/>
    <property type="match status" value="1"/>
</dbReference>
<dbReference type="InterPro" id="IPR050330">
    <property type="entry name" value="Bact_OuterMem_StrucFunc"/>
</dbReference>
<comment type="caution">
    <text evidence="8">The sequence shown here is derived from an EMBL/GenBank/DDBJ whole genome shotgun (WGS) entry which is preliminary data.</text>
</comment>
<dbReference type="Gene3D" id="4.10.1080.10">
    <property type="entry name" value="TSP type-3 repeat"/>
    <property type="match status" value="1"/>
</dbReference>
<dbReference type="PANTHER" id="PTHR30329:SF21">
    <property type="entry name" value="LIPOPROTEIN YIAD-RELATED"/>
    <property type="match status" value="1"/>
</dbReference>
<organism evidence="8 9">
    <name type="scientific">Niastella soli</name>
    <dbReference type="NCBI Taxonomy" id="2821487"/>
    <lineage>
        <taxon>Bacteria</taxon>
        <taxon>Pseudomonadati</taxon>
        <taxon>Bacteroidota</taxon>
        <taxon>Chitinophagia</taxon>
        <taxon>Chitinophagales</taxon>
        <taxon>Chitinophagaceae</taxon>
        <taxon>Niastella</taxon>
    </lineage>
</organism>
<dbReference type="RefSeq" id="WP_209136834.1">
    <property type="nucleotide sequence ID" value="NZ_JAGHKO010000001.1"/>
</dbReference>
<comment type="subcellular location">
    <subcellularLocation>
        <location evidence="1">Cell outer membrane</location>
    </subcellularLocation>
</comment>
<dbReference type="Pfam" id="PF18990">
    <property type="entry name" value="DUF5723"/>
    <property type="match status" value="1"/>
</dbReference>
<evidence type="ECO:0000256" key="2">
    <source>
        <dbReference type="ARBA" id="ARBA00022729"/>
    </source>
</evidence>
<evidence type="ECO:0000256" key="1">
    <source>
        <dbReference type="ARBA" id="ARBA00004442"/>
    </source>
</evidence>
<keyword evidence="9" id="KW-1185">Reference proteome</keyword>
<evidence type="ECO:0000313" key="9">
    <source>
        <dbReference type="Proteomes" id="UP000677244"/>
    </source>
</evidence>
<dbReference type="Pfam" id="PF02412">
    <property type="entry name" value="TSP_3"/>
    <property type="match status" value="2"/>
</dbReference>
<evidence type="ECO:0000256" key="5">
    <source>
        <dbReference type="PROSITE-ProRule" id="PRU00473"/>
    </source>
</evidence>
<evidence type="ECO:0000256" key="4">
    <source>
        <dbReference type="ARBA" id="ARBA00023237"/>
    </source>
</evidence>
<proteinExistence type="predicted"/>
<keyword evidence="4" id="KW-0998">Cell outer membrane</keyword>